<dbReference type="SUPFAM" id="SSF56176">
    <property type="entry name" value="FAD-binding/transporter-associated domain-like"/>
    <property type="match status" value="1"/>
</dbReference>
<evidence type="ECO:0000259" key="4">
    <source>
        <dbReference type="PROSITE" id="PS51387"/>
    </source>
</evidence>
<keyword evidence="2" id="KW-0274">FAD</keyword>
<dbReference type="GO" id="GO:0071949">
    <property type="term" value="F:FAD binding"/>
    <property type="evidence" value="ECO:0007669"/>
    <property type="project" value="InterPro"/>
</dbReference>
<evidence type="ECO:0000313" key="6">
    <source>
        <dbReference type="Proteomes" id="UP000019151"/>
    </source>
</evidence>
<dbReference type="Gene3D" id="3.30.390.50">
    <property type="entry name" value="CO dehydrogenase flavoprotein, C-terminal domain"/>
    <property type="match status" value="1"/>
</dbReference>
<dbReference type="SMART" id="SM01092">
    <property type="entry name" value="CO_deh_flav_C"/>
    <property type="match status" value="1"/>
</dbReference>
<dbReference type="KEGG" id="gba:J421_2140"/>
<dbReference type="InterPro" id="IPR005107">
    <property type="entry name" value="CO_DH_flav_C"/>
</dbReference>
<dbReference type="Proteomes" id="UP000019151">
    <property type="component" value="Chromosome"/>
</dbReference>
<name>W0RGY7_9BACT</name>
<dbReference type="InParanoid" id="W0RGY7"/>
<dbReference type="SUPFAM" id="SSF55447">
    <property type="entry name" value="CO dehydrogenase flavoprotein C-terminal domain-like"/>
    <property type="match status" value="1"/>
</dbReference>
<dbReference type="Gene3D" id="3.30.465.10">
    <property type="match status" value="1"/>
</dbReference>
<dbReference type="InterPro" id="IPR036683">
    <property type="entry name" value="CO_DH_flav_C_dom_sf"/>
</dbReference>
<dbReference type="PANTHER" id="PTHR42659:SF2">
    <property type="entry name" value="XANTHINE DEHYDROGENASE SUBUNIT C-RELATED"/>
    <property type="match status" value="1"/>
</dbReference>
<feature type="domain" description="FAD-binding PCMH-type" evidence="4">
    <location>
        <begin position="3"/>
        <end position="177"/>
    </location>
</feature>
<dbReference type="InterPro" id="IPR002346">
    <property type="entry name" value="Mopterin_DH_FAD-bd"/>
</dbReference>
<keyword evidence="3" id="KW-0560">Oxidoreductase</keyword>
<dbReference type="InterPro" id="IPR051312">
    <property type="entry name" value="Diverse_Substr_Oxidored"/>
</dbReference>
<dbReference type="PATRIC" id="fig|861299.3.peg.2179"/>
<dbReference type="Pfam" id="PF00941">
    <property type="entry name" value="FAD_binding_5"/>
    <property type="match status" value="1"/>
</dbReference>
<dbReference type="HOGENOM" id="CLU_058050_0_1_0"/>
<reference evidence="5 6" key="1">
    <citation type="journal article" date="2014" name="Genome Announc.">
        <title>Genome Sequence and Methylome of Soil Bacterium Gemmatirosa kalamazoonensis KBS708T, a Member of the Rarely Cultivated Gemmatimonadetes Phylum.</title>
        <authorList>
            <person name="Debruyn J.M."/>
            <person name="Radosevich M."/>
            <person name="Wommack K.E."/>
            <person name="Polson S.W."/>
            <person name="Hauser L.J."/>
            <person name="Fawaz M.N."/>
            <person name="Korlach J."/>
            <person name="Tsai Y.C."/>
        </authorList>
    </citation>
    <scope>NUCLEOTIDE SEQUENCE [LARGE SCALE GENOMIC DNA]</scope>
    <source>
        <strain evidence="5 6">KBS708</strain>
    </source>
</reference>
<accession>W0RGY7</accession>
<organism evidence="5 6">
    <name type="scientific">Gemmatirosa kalamazoonensis</name>
    <dbReference type="NCBI Taxonomy" id="861299"/>
    <lineage>
        <taxon>Bacteria</taxon>
        <taxon>Pseudomonadati</taxon>
        <taxon>Gemmatimonadota</taxon>
        <taxon>Gemmatimonadia</taxon>
        <taxon>Gemmatimonadales</taxon>
        <taxon>Gemmatimonadaceae</taxon>
        <taxon>Gemmatirosa</taxon>
    </lineage>
</organism>
<dbReference type="eggNOG" id="COG1319">
    <property type="taxonomic scope" value="Bacteria"/>
</dbReference>
<keyword evidence="6" id="KW-1185">Reference proteome</keyword>
<proteinExistence type="predicted"/>
<protein>
    <submittedName>
        <fullName evidence="5">Molybdopterin dehydrogenase FAD-binding protein</fullName>
    </submittedName>
</protein>
<evidence type="ECO:0000256" key="1">
    <source>
        <dbReference type="ARBA" id="ARBA00022630"/>
    </source>
</evidence>
<dbReference type="InterPro" id="IPR036318">
    <property type="entry name" value="FAD-bd_PCMH-like_sf"/>
</dbReference>
<dbReference type="PANTHER" id="PTHR42659">
    <property type="entry name" value="XANTHINE DEHYDROGENASE SUBUNIT C-RELATED"/>
    <property type="match status" value="1"/>
</dbReference>
<dbReference type="EMBL" id="CP007128">
    <property type="protein sequence ID" value="AHG89677.1"/>
    <property type="molecule type" value="Genomic_DNA"/>
</dbReference>
<dbReference type="GO" id="GO:0016491">
    <property type="term" value="F:oxidoreductase activity"/>
    <property type="evidence" value="ECO:0007669"/>
    <property type="project" value="UniProtKB-KW"/>
</dbReference>
<dbReference type="AlphaFoldDB" id="W0RGY7"/>
<dbReference type="OrthoDB" id="9783813at2"/>
<dbReference type="FunFam" id="3.30.465.10:FF:000017">
    <property type="entry name" value="Xanthine dehydrogenase, FAD binding subunit"/>
    <property type="match status" value="1"/>
</dbReference>
<sequence length="272" mass="29178">MRTATSGLDLARATSVDEALRILRDEPRMPVAGATDVYVGLNFGTLPQTRFLDIWGCDELRAIRVHGDTLSLGALVTYTACIASPLVREWLPMLVEASRLVGGVQIQNRGTLGGNLANASPAGDSLPVLAAADATVVLRSLSGERRVPVTAFFTGYRATVLRPEELIVAIEVPHVEGRQWFRKVGTRAAQAISKVVIAAVRGPSPRIALGSVAPTMVRAHDTERALASGASIDDAANILGREIAPIDDVRSTGDYRRTVAMNLLRRFWSETA</sequence>
<evidence type="ECO:0000256" key="2">
    <source>
        <dbReference type="ARBA" id="ARBA00022827"/>
    </source>
</evidence>
<evidence type="ECO:0000313" key="5">
    <source>
        <dbReference type="EMBL" id="AHG89677.1"/>
    </source>
</evidence>
<dbReference type="RefSeq" id="WP_025411166.1">
    <property type="nucleotide sequence ID" value="NZ_CP007128.1"/>
</dbReference>
<dbReference type="InterPro" id="IPR016169">
    <property type="entry name" value="FAD-bd_PCMH_sub2"/>
</dbReference>
<dbReference type="PROSITE" id="PS51387">
    <property type="entry name" value="FAD_PCMH"/>
    <property type="match status" value="1"/>
</dbReference>
<dbReference type="STRING" id="861299.J421_2140"/>
<keyword evidence="1" id="KW-0285">Flavoprotein</keyword>
<dbReference type="InterPro" id="IPR016166">
    <property type="entry name" value="FAD-bd_PCMH"/>
</dbReference>
<evidence type="ECO:0000256" key="3">
    <source>
        <dbReference type="ARBA" id="ARBA00023002"/>
    </source>
</evidence>
<dbReference type="Pfam" id="PF03450">
    <property type="entry name" value="CO_deh_flav_C"/>
    <property type="match status" value="1"/>
</dbReference>
<gene>
    <name evidence="5" type="ORF">J421_2140</name>
</gene>